<proteinExistence type="predicted"/>
<keyword evidence="1" id="KW-0175">Coiled coil</keyword>
<reference evidence="3" key="1">
    <citation type="journal article" date="2019" name="Int. J. Syst. Evol. Microbiol.">
        <title>The Global Catalogue of Microorganisms (GCM) 10K type strain sequencing project: providing services to taxonomists for standard genome sequencing and annotation.</title>
        <authorList>
            <consortium name="The Broad Institute Genomics Platform"/>
            <consortium name="The Broad Institute Genome Sequencing Center for Infectious Disease"/>
            <person name="Wu L."/>
            <person name="Ma J."/>
        </authorList>
    </citation>
    <scope>NUCLEOTIDE SEQUENCE [LARGE SCALE GENOMIC DNA]</scope>
    <source>
        <strain evidence="3">CGMCC 1.12990</strain>
    </source>
</reference>
<feature type="coiled-coil region" evidence="1">
    <location>
        <begin position="6"/>
        <end position="33"/>
    </location>
</feature>
<evidence type="ECO:0000313" key="2">
    <source>
        <dbReference type="EMBL" id="GGG61133.1"/>
    </source>
</evidence>
<dbReference type="Proteomes" id="UP000601361">
    <property type="component" value="Unassembled WGS sequence"/>
</dbReference>
<accession>A0ABQ1X5P1</accession>
<comment type="caution">
    <text evidence="2">The sequence shown here is derived from an EMBL/GenBank/DDBJ whole genome shotgun (WGS) entry which is preliminary data.</text>
</comment>
<organism evidence="2 3">
    <name type="scientific">Hymenobacter glacieicola</name>
    <dbReference type="NCBI Taxonomy" id="1562124"/>
    <lineage>
        <taxon>Bacteria</taxon>
        <taxon>Pseudomonadati</taxon>
        <taxon>Bacteroidota</taxon>
        <taxon>Cytophagia</taxon>
        <taxon>Cytophagales</taxon>
        <taxon>Hymenobacteraceae</taxon>
        <taxon>Hymenobacter</taxon>
    </lineage>
</organism>
<evidence type="ECO:0000256" key="1">
    <source>
        <dbReference type="SAM" id="Coils"/>
    </source>
</evidence>
<sequence>MLTDQLAQYEEELLKKEEENQRLRNIIDSKVEDQLAWQQDFEAAALIHKTLDCVSARGDKDQQDALRKRLHEILLNGVTFPRTEGNNAA</sequence>
<dbReference type="EMBL" id="BMGS01000016">
    <property type="protein sequence ID" value="GGG61133.1"/>
    <property type="molecule type" value="Genomic_DNA"/>
</dbReference>
<evidence type="ECO:0000313" key="3">
    <source>
        <dbReference type="Proteomes" id="UP000601361"/>
    </source>
</evidence>
<protein>
    <submittedName>
        <fullName evidence="2">Uncharacterized protein</fullName>
    </submittedName>
</protein>
<gene>
    <name evidence="2" type="ORF">GCM10011378_41430</name>
</gene>
<keyword evidence="3" id="KW-1185">Reference proteome</keyword>
<name>A0ABQ1X5P1_9BACT</name>